<evidence type="ECO:0000313" key="3">
    <source>
        <dbReference type="Proteomes" id="UP000072741"/>
    </source>
</evidence>
<keyword evidence="3" id="KW-1185">Reference proteome</keyword>
<dbReference type="RefSeq" id="WP_058643636.1">
    <property type="nucleotide sequence ID" value="NZ_LDSL01000132.1"/>
</dbReference>
<keyword evidence="1" id="KW-0175">Coiled coil</keyword>
<sequence>MKVRITHLKAPWPAGAKVGDVVQFEDKAPAWALGKFVEAGDDAPADHVYVSADVLVVEGSGATLPSVDAVNADLERMREAMSAADAAIEAWRKRAEEEQARADELAEKLRAAEAARDAAMQDAAALRAQLKPPEGGADRAAL</sequence>
<accession>A0A147GNY8</accession>
<dbReference type="AlphaFoldDB" id="A0A147GNY8"/>
<evidence type="ECO:0000313" key="2">
    <source>
        <dbReference type="EMBL" id="KTT15866.1"/>
    </source>
</evidence>
<dbReference type="Proteomes" id="UP000072741">
    <property type="component" value="Unassembled WGS sequence"/>
</dbReference>
<organism evidence="2 3">
    <name type="scientific">Pseudacidovorax intermedius</name>
    <dbReference type="NCBI Taxonomy" id="433924"/>
    <lineage>
        <taxon>Bacteria</taxon>
        <taxon>Pseudomonadati</taxon>
        <taxon>Pseudomonadota</taxon>
        <taxon>Betaproteobacteria</taxon>
        <taxon>Burkholderiales</taxon>
        <taxon>Comamonadaceae</taxon>
        <taxon>Pseudacidovorax</taxon>
    </lineage>
</organism>
<dbReference type="EMBL" id="LDSL01000132">
    <property type="protein sequence ID" value="KTT15866.1"/>
    <property type="molecule type" value="Genomic_DNA"/>
</dbReference>
<feature type="non-terminal residue" evidence="2">
    <location>
        <position position="142"/>
    </location>
</feature>
<gene>
    <name evidence="2" type="ORF">NS331_19620</name>
</gene>
<comment type="caution">
    <text evidence="2">The sequence shown here is derived from an EMBL/GenBank/DDBJ whole genome shotgun (WGS) entry which is preliminary data.</text>
</comment>
<feature type="coiled-coil region" evidence="1">
    <location>
        <begin position="67"/>
        <end position="129"/>
    </location>
</feature>
<reference evidence="2 3" key="1">
    <citation type="journal article" date="2016" name="Front. Microbiol.">
        <title>Genomic Resource of Rice Seed Associated Bacteria.</title>
        <authorList>
            <person name="Midha S."/>
            <person name="Bansal K."/>
            <person name="Sharma S."/>
            <person name="Kumar N."/>
            <person name="Patil P.P."/>
            <person name="Chaudhry V."/>
            <person name="Patil P.B."/>
        </authorList>
    </citation>
    <scope>NUCLEOTIDE SEQUENCE [LARGE SCALE GENOMIC DNA]</scope>
    <source>
        <strain evidence="2 3">NS331</strain>
    </source>
</reference>
<proteinExistence type="predicted"/>
<dbReference type="OrthoDB" id="8914023at2"/>
<protein>
    <submittedName>
        <fullName evidence="2">Uncharacterized protein</fullName>
    </submittedName>
</protein>
<name>A0A147GNY8_9BURK</name>
<evidence type="ECO:0000256" key="1">
    <source>
        <dbReference type="SAM" id="Coils"/>
    </source>
</evidence>